<comment type="caution">
    <text evidence="1">The sequence shown here is derived from an EMBL/GenBank/DDBJ whole genome shotgun (WGS) entry which is preliminary data.</text>
</comment>
<protein>
    <submittedName>
        <fullName evidence="1">Uncharacterized protein</fullName>
    </submittedName>
</protein>
<gene>
    <name evidence="1" type="ORF">LCGC14_0314100</name>
</gene>
<name>A0A0F9WT15_9ZZZZ</name>
<organism evidence="1">
    <name type="scientific">marine sediment metagenome</name>
    <dbReference type="NCBI Taxonomy" id="412755"/>
    <lineage>
        <taxon>unclassified sequences</taxon>
        <taxon>metagenomes</taxon>
        <taxon>ecological metagenomes</taxon>
    </lineage>
</organism>
<accession>A0A0F9WT15</accession>
<dbReference type="AlphaFoldDB" id="A0A0F9WT15"/>
<evidence type="ECO:0000313" key="1">
    <source>
        <dbReference type="EMBL" id="KKN81963.1"/>
    </source>
</evidence>
<dbReference type="EMBL" id="LAZR01000207">
    <property type="protein sequence ID" value="KKN81963.1"/>
    <property type="molecule type" value="Genomic_DNA"/>
</dbReference>
<proteinExistence type="predicted"/>
<reference evidence="1" key="1">
    <citation type="journal article" date="2015" name="Nature">
        <title>Complex archaea that bridge the gap between prokaryotes and eukaryotes.</title>
        <authorList>
            <person name="Spang A."/>
            <person name="Saw J.H."/>
            <person name="Jorgensen S.L."/>
            <person name="Zaremba-Niedzwiedzka K."/>
            <person name="Martijn J."/>
            <person name="Lind A.E."/>
            <person name="van Eijk R."/>
            <person name="Schleper C."/>
            <person name="Guy L."/>
            <person name="Ettema T.J."/>
        </authorList>
    </citation>
    <scope>NUCLEOTIDE SEQUENCE</scope>
</reference>
<sequence>MKIKAIVFSAVVASILSTPVLASLGNTTQNLPLLERGVSSTQMLAQGQPKRFNINIEQATTLKVVSEHFPGFTSTGNRISAVLYNEAGQQVAEASSPRGHFELIRQLQPGNYQLEVSGSSLGGNNQSDSNRYELHVAY</sequence>